<reference evidence="2" key="1">
    <citation type="submission" date="2022-11" db="EMBL/GenBank/DDBJ databases">
        <title>Chromosomal genome sequence assembly and mating type (MAT) locus characterization of the leprose asexual lichenized fungus Lepraria neglecta (Nyl.) Erichsen.</title>
        <authorList>
            <person name="Allen J.L."/>
            <person name="Pfeffer B."/>
        </authorList>
    </citation>
    <scope>NUCLEOTIDE SEQUENCE</scope>
    <source>
        <strain evidence="2">Allen 5258</strain>
    </source>
</reference>
<feature type="compositionally biased region" description="Polar residues" evidence="1">
    <location>
        <begin position="107"/>
        <end position="116"/>
    </location>
</feature>
<name>A0AAE0DQ66_9LECA</name>
<sequence>MNQDIINERKAKYTAISQEKESKKKEKEWSQELRRLRTIGPKLFAPPRPPATPRRRTPATQQPPSASLLQPISPLQQRRRLIVALRVRVSGQDLQQGRWAVQRQEPQESSAEQENQPMGRGQRVREPRKVIE</sequence>
<protein>
    <submittedName>
        <fullName evidence="2">Uncharacterized protein</fullName>
    </submittedName>
</protein>
<feature type="compositionally biased region" description="Basic and acidic residues" evidence="1">
    <location>
        <begin position="123"/>
        <end position="132"/>
    </location>
</feature>
<comment type="caution">
    <text evidence="2">The sequence shown here is derived from an EMBL/GenBank/DDBJ whole genome shotgun (WGS) entry which is preliminary data.</text>
</comment>
<evidence type="ECO:0000313" key="2">
    <source>
        <dbReference type="EMBL" id="KAK3179109.1"/>
    </source>
</evidence>
<feature type="compositionally biased region" description="Basic and acidic residues" evidence="1">
    <location>
        <begin position="18"/>
        <end position="35"/>
    </location>
</feature>
<accession>A0AAE0DQ66</accession>
<gene>
    <name evidence="2" type="ORF">OEA41_001248</name>
</gene>
<proteinExistence type="predicted"/>
<dbReference type="Proteomes" id="UP001276659">
    <property type="component" value="Unassembled WGS sequence"/>
</dbReference>
<organism evidence="2 3">
    <name type="scientific">Lepraria neglecta</name>
    <dbReference type="NCBI Taxonomy" id="209136"/>
    <lineage>
        <taxon>Eukaryota</taxon>
        <taxon>Fungi</taxon>
        <taxon>Dikarya</taxon>
        <taxon>Ascomycota</taxon>
        <taxon>Pezizomycotina</taxon>
        <taxon>Lecanoromycetes</taxon>
        <taxon>OSLEUM clade</taxon>
        <taxon>Lecanoromycetidae</taxon>
        <taxon>Lecanorales</taxon>
        <taxon>Lecanorineae</taxon>
        <taxon>Stereocaulaceae</taxon>
        <taxon>Lepraria</taxon>
    </lineage>
</organism>
<dbReference type="EMBL" id="JASNWA010000003">
    <property type="protein sequence ID" value="KAK3179109.1"/>
    <property type="molecule type" value="Genomic_DNA"/>
</dbReference>
<feature type="region of interest" description="Disordered" evidence="1">
    <location>
        <begin position="94"/>
        <end position="132"/>
    </location>
</feature>
<feature type="region of interest" description="Disordered" evidence="1">
    <location>
        <begin position="16"/>
        <end position="73"/>
    </location>
</feature>
<dbReference type="AlphaFoldDB" id="A0AAE0DQ66"/>
<keyword evidence="3" id="KW-1185">Reference proteome</keyword>
<evidence type="ECO:0000256" key="1">
    <source>
        <dbReference type="SAM" id="MobiDB-lite"/>
    </source>
</evidence>
<evidence type="ECO:0000313" key="3">
    <source>
        <dbReference type="Proteomes" id="UP001276659"/>
    </source>
</evidence>